<gene>
    <name evidence="1" type="ORF">Aple_057570</name>
</gene>
<dbReference type="GO" id="GO:0005506">
    <property type="term" value="F:iron ion binding"/>
    <property type="evidence" value="ECO:0007669"/>
    <property type="project" value="UniProtKB-ARBA"/>
</dbReference>
<dbReference type="Pfam" id="PF05721">
    <property type="entry name" value="PhyH"/>
    <property type="match status" value="1"/>
</dbReference>
<dbReference type="EMBL" id="BLAF01000035">
    <property type="protein sequence ID" value="GES22858.1"/>
    <property type="molecule type" value="Genomic_DNA"/>
</dbReference>
<dbReference type="InterPro" id="IPR008775">
    <property type="entry name" value="Phytyl_CoA_dOase-like"/>
</dbReference>
<dbReference type="Proteomes" id="UP000377595">
    <property type="component" value="Unassembled WGS sequence"/>
</dbReference>
<evidence type="ECO:0000313" key="2">
    <source>
        <dbReference type="Proteomes" id="UP000377595"/>
    </source>
</evidence>
<dbReference type="Gene3D" id="2.60.120.620">
    <property type="entry name" value="q2cbj1_9rhob like domain"/>
    <property type="match status" value="1"/>
</dbReference>
<dbReference type="GO" id="GO:0016706">
    <property type="term" value="F:2-oxoglutarate-dependent dioxygenase activity"/>
    <property type="evidence" value="ECO:0007669"/>
    <property type="project" value="UniProtKB-ARBA"/>
</dbReference>
<dbReference type="SUPFAM" id="SSF51197">
    <property type="entry name" value="Clavaminate synthase-like"/>
    <property type="match status" value="1"/>
</dbReference>
<dbReference type="PANTHER" id="PTHR20883">
    <property type="entry name" value="PHYTANOYL-COA DIOXYGENASE DOMAIN CONTAINING 1"/>
    <property type="match status" value="1"/>
</dbReference>
<dbReference type="PANTHER" id="PTHR20883:SF48">
    <property type="entry name" value="ECTOINE DIOXYGENASE"/>
    <property type="match status" value="1"/>
</dbReference>
<dbReference type="AlphaFoldDB" id="A0A5M3XX34"/>
<comment type="caution">
    <text evidence="1">The sequence shown here is derived from an EMBL/GenBank/DDBJ whole genome shotgun (WGS) entry which is preliminary data.</text>
</comment>
<accession>A0A5M3XX34</accession>
<organism evidence="1 2">
    <name type="scientific">Acrocarpospora pleiomorpha</name>
    <dbReference type="NCBI Taxonomy" id="90975"/>
    <lineage>
        <taxon>Bacteria</taxon>
        <taxon>Bacillati</taxon>
        <taxon>Actinomycetota</taxon>
        <taxon>Actinomycetes</taxon>
        <taxon>Streptosporangiales</taxon>
        <taxon>Streptosporangiaceae</taxon>
        <taxon>Acrocarpospora</taxon>
    </lineage>
</organism>
<proteinExistence type="predicted"/>
<reference evidence="1 2" key="1">
    <citation type="submission" date="2019-10" db="EMBL/GenBank/DDBJ databases">
        <title>Whole genome shotgun sequence of Acrocarpospora pleiomorpha NBRC 16267.</title>
        <authorList>
            <person name="Ichikawa N."/>
            <person name="Kimura A."/>
            <person name="Kitahashi Y."/>
            <person name="Komaki H."/>
            <person name="Oguchi A."/>
        </authorList>
    </citation>
    <scope>NUCLEOTIDE SEQUENCE [LARGE SCALE GENOMIC DNA]</scope>
    <source>
        <strain evidence="1 2">NBRC 16267</strain>
    </source>
</reference>
<protein>
    <submittedName>
        <fullName evidence="1">Protein involved in biosynthesis of mitomycin antibiotics/polyketide fumonisin</fullName>
    </submittedName>
</protein>
<evidence type="ECO:0000313" key="1">
    <source>
        <dbReference type="EMBL" id="GES22858.1"/>
    </source>
</evidence>
<name>A0A5M3XX34_9ACTN</name>
<sequence>MWESGMVDVGFYRENGYLLVKGLLGKGEAAAYRDECHGVLGRLRKTDPTWGSARGLAGGPTELRHCHDAQFYSAAFAKLMVDPRFTDVAAAVLGTENVQLHHTKIFVKPAEKGSPFPMHQDAAHFPHATDAVGAAIFHFDDAPEEKGCVRVMPGSHKRGILPHVEEGGWHLPLDEWPLEAAVPIEAEAGDVLLFSYLTVHGSGINSADEARTTWLVQFRDPEALPVDDVHRSRGQGMMLRGIDPAMRLT</sequence>
<keyword evidence="2" id="KW-1185">Reference proteome</keyword>